<evidence type="ECO:0000256" key="1">
    <source>
        <dbReference type="ARBA" id="ARBA00004651"/>
    </source>
</evidence>
<dbReference type="Proteomes" id="UP000472573">
    <property type="component" value="Unassembled WGS sequence"/>
</dbReference>
<accession>A0A8G1E755</accession>
<evidence type="ECO:0000256" key="8">
    <source>
        <dbReference type="SAM" id="Phobius"/>
    </source>
</evidence>
<feature type="transmembrane region" description="Helical" evidence="8">
    <location>
        <begin position="79"/>
        <end position="100"/>
    </location>
</feature>
<evidence type="ECO:0000313" key="10">
    <source>
        <dbReference type="EMBL" id="MBF7127198.1"/>
    </source>
</evidence>
<evidence type="ECO:0000313" key="14">
    <source>
        <dbReference type="Proteomes" id="UP001214131"/>
    </source>
</evidence>
<accession>A0A0R2H514</accession>
<reference evidence="9" key="2">
    <citation type="submission" date="2019-12" db="EMBL/GenBank/DDBJ databases">
        <title>SpeciesPrimer: A bioinformatics pipeline dedicated to the design of qPCR primers for the quantification of bacterial species.</title>
        <authorList>
            <person name="Dreier M."/>
            <person name="Berthoud H."/>
            <person name="Shani N."/>
            <person name="Wechsler D."/>
            <person name="Junier P."/>
        </authorList>
    </citation>
    <scope>NUCLEOTIDE SEQUENCE</scope>
    <source>
        <strain evidence="9">FAM13073</strain>
    </source>
</reference>
<evidence type="ECO:0000313" key="11">
    <source>
        <dbReference type="EMBL" id="WEA57609.1"/>
    </source>
</evidence>
<organism evidence="10 13">
    <name type="scientific">Pediococcus pentosaceus</name>
    <dbReference type="NCBI Taxonomy" id="1255"/>
    <lineage>
        <taxon>Bacteria</taxon>
        <taxon>Bacillati</taxon>
        <taxon>Bacillota</taxon>
        <taxon>Bacilli</taxon>
        <taxon>Lactobacillales</taxon>
        <taxon>Lactobacillaceae</taxon>
        <taxon>Pediococcus</taxon>
    </lineage>
</organism>
<feature type="transmembrane region" description="Helical" evidence="8">
    <location>
        <begin position="12"/>
        <end position="34"/>
    </location>
</feature>
<feature type="transmembrane region" description="Helical" evidence="8">
    <location>
        <begin position="252"/>
        <end position="269"/>
    </location>
</feature>
<keyword evidence="4" id="KW-1003">Cell membrane</keyword>
<evidence type="ECO:0000313" key="9">
    <source>
        <dbReference type="EMBL" id="KAF0412414.1"/>
    </source>
</evidence>
<evidence type="ECO:0000256" key="4">
    <source>
        <dbReference type="ARBA" id="ARBA00022475"/>
    </source>
</evidence>
<evidence type="ECO:0000256" key="3">
    <source>
        <dbReference type="ARBA" id="ARBA00022448"/>
    </source>
</evidence>
<reference evidence="10" key="4">
    <citation type="submission" date="2020-11" db="EMBL/GenBank/DDBJ databases">
        <title>Antibiotic susceptibility profiles of Pediococcus pentosaceus from various origins and their implications for the safety assessment of strains with food-technology applications.</title>
        <authorList>
            <person name="Shani N."/>
            <person name="Oberhaensli S."/>
            <person name="Arias E."/>
        </authorList>
    </citation>
    <scope>NUCLEOTIDE SEQUENCE</scope>
    <source>
        <strain evidence="10">FAM 19164</strain>
    </source>
</reference>
<feature type="transmembrane region" description="Helical" evidence="8">
    <location>
        <begin position="275"/>
        <end position="300"/>
    </location>
</feature>
<keyword evidence="12" id="KW-1185">Reference proteome</keyword>
<keyword evidence="6 8" id="KW-1133">Transmembrane helix</keyword>
<name>A0A0R2H514_PEDPE</name>
<evidence type="ECO:0000256" key="5">
    <source>
        <dbReference type="ARBA" id="ARBA00022692"/>
    </source>
</evidence>
<comment type="subcellular location">
    <subcellularLocation>
        <location evidence="1">Cell membrane</location>
        <topology evidence="1">Multi-pass membrane protein</topology>
    </subcellularLocation>
</comment>
<dbReference type="PANTHER" id="PTHR21716:SF53">
    <property type="entry name" value="PERMEASE PERM-RELATED"/>
    <property type="match status" value="1"/>
</dbReference>
<keyword evidence="3" id="KW-0813">Transport</keyword>
<keyword evidence="5 8" id="KW-0812">Transmembrane</keyword>
<reference evidence="12" key="3">
    <citation type="submission" date="2020-03" db="EMBL/GenBank/DDBJ databases">
        <title>SpeciesPrimer: A bioinformatics pipeline dedicated to the design of qPCR primers for the quantification of bacterial species.</title>
        <authorList>
            <person name="Dreier M."/>
            <person name="Berthoud H."/>
            <person name="Shani N."/>
            <person name="Wechsler D."/>
            <person name="Junier P."/>
        </authorList>
    </citation>
    <scope>NUCLEOTIDE SEQUENCE [LARGE SCALE GENOMIC DNA]</scope>
    <source>
        <strain evidence="12">FAM13073</strain>
    </source>
</reference>
<reference evidence="11 14" key="5">
    <citation type="submission" date="2023-02" db="EMBL/GenBank/DDBJ databases">
        <title>Comparative genomics and fermentation flavor characterization of five lactic acid bacteria reveal flavor biosynthesis metabolic pathways in fermented muskmelon puree.</title>
        <authorList>
            <person name="Yuan L."/>
            <person name="Li M."/>
            <person name="Xu X."/>
            <person name="Lao F."/>
            <person name="Wu J."/>
        </authorList>
    </citation>
    <scope>NUCLEOTIDE SEQUENCE [LARGE SCALE GENOMIC DNA]</scope>
    <source>
        <strain evidence="11 14">Ca-4</strain>
    </source>
</reference>
<dbReference type="PANTHER" id="PTHR21716">
    <property type="entry name" value="TRANSMEMBRANE PROTEIN"/>
    <property type="match status" value="1"/>
</dbReference>
<sequence>MFEKFRKTPLMYWSLELLIVATLIWVCTKIDFLFTPIGTFISTVFMPIILATFLYYMLNPLVKLLTKVRYKKFKIPRTLAIVIVFVLFITLIVWGISSFLPNLIDQVSQMLGNLPYIVKRLQKTVPQLLEHSWLKKIDFAPFIKNINSEIGKYAEGFLAGTALHIGNLISTLTNATVVVITVPIILFYMLKDGYKLIPTVAQVVPHRNRKNVVDLFNTMSDTLSSYISGQVIECLFVGTFTVIGYMIIQQPYGLLLGVIAGICNIIPYVGPYFGIFPSLLVAIAQSPGQVVSVIIVVLIVQQVDGNFIYPNVIGKSLQIHPLTIIILLLVAGKISGILGMILAVPAYAIVKVLINFIHHIWKLDQETIEEKIKPQK</sequence>
<dbReference type="EMBL" id="WENB01000006">
    <property type="protein sequence ID" value="KAF0412414.1"/>
    <property type="molecule type" value="Genomic_DNA"/>
</dbReference>
<proteinExistence type="inferred from homology"/>
<evidence type="ECO:0000313" key="13">
    <source>
        <dbReference type="Proteomes" id="UP000743107"/>
    </source>
</evidence>
<protein>
    <submittedName>
        <fullName evidence="10">AI-2E family transporter</fullName>
    </submittedName>
</protein>
<gene>
    <name evidence="9" type="ORF">GBO79_08910</name>
    <name evidence="10" type="ORF">ITQ97_05185</name>
    <name evidence="11" type="ORF">PWB86_01715</name>
</gene>
<dbReference type="Proteomes" id="UP000743107">
    <property type="component" value="Unassembled WGS sequence"/>
</dbReference>
<dbReference type="OMA" id="DQVIQPR"/>
<dbReference type="GO" id="GO:0055085">
    <property type="term" value="P:transmembrane transport"/>
    <property type="evidence" value="ECO:0007669"/>
    <property type="project" value="TreeGrafter"/>
</dbReference>
<feature type="transmembrane region" description="Helical" evidence="8">
    <location>
        <begin position="40"/>
        <end position="58"/>
    </location>
</feature>
<dbReference type="Proteomes" id="UP001214131">
    <property type="component" value="Chromosome"/>
</dbReference>
<dbReference type="InterPro" id="IPR002549">
    <property type="entry name" value="AI-2E-like"/>
</dbReference>
<dbReference type="GO" id="GO:0005886">
    <property type="term" value="C:plasma membrane"/>
    <property type="evidence" value="ECO:0007669"/>
    <property type="project" value="UniProtKB-SubCell"/>
</dbReference>
<dbReference type="AlphaFoldDB" id="A0A0R2H514"/>
<dbReference type="EMBL" id="JADOFV010000003">
    <property type="protein sequence ID" value="MBF7127198.1"/>
    <property type="molecule type" value="Genomic_DNA"/>
</dbReference>
<dbReference type="EMBL" id="CP118739">
    <property type="protein sequence ID" value="WEA57609.1"/>
    <property type="molecule type" value="Genomic_DNA"/>
</dbReference>
<reference evidence="9 12" key="1">
    <citation type="submission" date="2019-10" db="EMBL/GenBank/DDBJ databases">
        <authorList>
            <person name="Irmler S."/>
            <person name="Berthoud H."/>
            <person name="Roetschi A."/>
            <person name="Arias E."/>
            <person name="Shani N."/>
            <person name="Wuethrich D."/>
            <person name="Bruggmann R."/>
        </authorList>
    </citation>
    <scope>NUCLEOTIDE SEQUENCE [LARGE SCALE GENOMIC DNA]</scope>
    <source>
        <strain evidence="9 12">FAM13073</strain>
    </source>
</reference>
<evidence type="ECO:0000313" key="12">
    <source>
        <dbReference type="Proteomes" id="UP000472573"/>
    </source>
</evidence>
<feature type="transmembrane region" description="Helical" evidence="8">
    <location>
        <begin position="168"/>
        <end position="190"/>
    </location>
</feature>
<evidence type="ECO:0000256" key="6">
    <source>
        <dbReference type="ARBA" id="ARBA00022989"/>
    </source>
</evidence>
<dbReference type="GeneID" id="33062897"/>
<comment type="similarity">
    <text evidence="2">Belongs to the autoinducer-2 exporter (AI-2E) (TC 2.A.86) family.</text>
</comment>
<keyword evidence="7 8" id="KW-0472">Membrane</keyword>
<evidence type="ECO:0000256" key="2">
    <source>
        <dbReference type="ARBA" id="ARBA00009773"/>
    </source>
</evidence>
<dbReference type="Pfam" id="PF01594">
    <property type="entry name" value="AI-2E_transport"/>
    <property type="match status" value="1"/>
</dbReference>
<evidence type="ECO:0000256" key="7">
    <source>
        <dbReference type="ARBA" id="ARBA00023136"/>
    </source>
</evidence>
<dbReference type="RefSeq" id="WP_002833911.1">
    <property type="nucleotide sequence ID" value="NZ_BJZY01000008.1"/>
</dbReference>